<feature type="signal peptide" evidence="1">
    <location>
        <begin position="1"/>
        <end position="23"/>
    </location>
</feature>
<dbReference type="EMBL" id="FAOZ01000005">
    <property type="protein sequence ID" value="CUU55402.1"/>
    <property type="molecule type" value="Genomic_DNA"/>
</dbReference>
<feature type="chain" id="PRO_5006626336" description="DUF4352 domain-containing protein" evidence="1">
    <location>
        <begin position="24"/>
        <end position="188"/>
    </location>
</feature>
<dbReference type="AlphaFoldDB" id="A0A0S4QLN0"/>
<evidence type="ECO:0008006" key="4">
    <source>
        <dbReference type="Google" id="ProtNLM"/>
    </source>
</evidence>
<keyword evidence="3" id="KW-1185">Reference proteome</keyword>
<evidence type="ECO:0000313" key="3">
    <source>
        <dbReference type="Proteomes" id="UP000198802"/>
    </source>
</evidence>
<dbReference type="RefSeq" id="WP_091273885.1">
    <property type="nucleotide sequence ID" value="NZ_FAOZ01000005.1"/>
</dbReference>
<accession>A0A0S4QLN0</accession>
<proteinExistence type="predicted"/>
<dbReference type="PROSITE" id="PS51257">
    <property type="entry name" value="PROKAR_LIPOPROTEIN"/>
    <property type="match status" value="1"/>
</dbReference>
<gene>
    <name evidence="2" type="ORF">Ga0074812_10552</name>
</gene>
<dbReference type="Proteomes" id="UP000198802">
    <property type="component" value="Unassembled WGS sequence"/>
</dbReference>
<evidence type="ECO:0000256" key="1">
    <source>
        <dbReference type="SAM" id="SignalP"/>
    </source>
</evidence>
<sequence length="188" mass="18514">MRSLSVLGSGVLAGVVAAVVALAGCGGGDDGAGDDPYRKQGPFPTALAAVPSAPAPTAGPAPFSAPASGAGKVVVSVADISPVRSTGEGPGQFVGRPAVAFTFTLRNDSGQVVDLNGANITVSYGADDTPAQPDDGGTVRPLAGTLQPGRTVDGVYVFLIPEDQRARVTAVVSYDPAKPAVVFSGPIG</sequence>
<organism evidence="2 3">
    <name type="scientific">Parafrankia irregularis</name>
    <dbReference type="NCBI Taxonomy" id="795642"/>
    <lineage>
        <taxon>Bacteria</taxon>
        <taxon>Bacillati</taxon>
        <taxon>Actinomycetota</taxon>
        <taxon>Actinomycetes</taxon>
        <taxon>Frankiales</taxon>
        <taxon>Frankiaceae</taxon>
        <taxon>Parafrankia</taxon>
    </lineage>
</organism>
<reference evidence="3" key="1">
    <citation type="submission" date="2015-11" db="EMBL/GenBank/DDBJ databases">
        <authorList>
            <person name="Varghese N."/>
        </authorList>
    </citation>
    <scope>NUCLEOTIDE SEQUENCE [LARGE SCALE GENOMIC DNA]</scope>
    <source>
        <strain evidence="3">DSM 45899</strain>
    </source>
</reference>
<keyword evidence="1" id="KW-0732">Signal</keyword>
<name>A0A0S4QLN0_9ACTN</name>
<protein>
    <recommendedName>
        <fullName evidence="4">DUF4352 domain-containing protein</fullName>
    </recommendedName>
</protein>
<evidence type="ECO:0000313" key="2">
    <source>
        <dbReference type="EMBL" id="CUU55402.1"/>
    </source>
</evidence>